<dbReference type="Proteomes" id="UP000765509">
    <property type="component" value="Unassembled WGS sequence"/>
</dbReference>
<evidence type="ECO:0000259" key="1">
    <source>
        <dbReference type="Pfam" id="PF22936"/>
    </source>
</evidence>
<proteinExistence type="predicted"/>
<dbReference type="AlphaFoldDB" id="A0A9Q3K4A4"/>
<evidence type="ECO:0000313" key="2">
    <source>
        <dbReference type="EMBL" id="MBW0574468.1"/>
    </source>
</evidence>
<dbReference type="Pfam" id="PF22936">
    <property type="entry name" value="Pol_BBD"/>
    <property type="match status" value="1"/>
</dbReference>
<sequence length="218" mass="24162">MIGNTPASLAVTPDQLLSQLQEYANHCQTKDARSNTSTSASALLSSSNEPYRIVYYCSNGKHNPKCLTHKKEECFAKNPHLRPQKQNNKRKAPYYSPTAHFSTAQALYTNANQRISPGQLVVDCGATHHMFHSEEVSTSLSKDTTISVTTRDSSSSLIAKGSGTVNLFSKNKILMLPNSLFMPKLNCNLFSLLKIFNKESFTLTTEGKEILQEILKTT</sequence>
<feature type="domain" description="Retrovirus-related Pol polyprotein from transposon TNT 1-94-like beta-barrel" evidence="1">
    <location>
        <begin position="121"/>
        <end position="198"/>
    </location>
</feature>
<keyword evidence="3" id="KW-1185">Reference proteome</keyword>
<evidence type="ECO:0000313" key="3">
    <source>
        <dbReference type="Proteomes" id="UP000765509"/>
    </source>
</evidence>
<reference evidence="2" key="1">
    <citation type="submission" date="2021-03" db="EMBL/GenBank/DDBJ databases">
        <title>Draft genome sequence of rust myrtle Austropuccinia psidii MF-1, a brazilian biotype.</title>
        <authorList>
            <person name="Quecine M.C."/>
            <person name="Pachon D.M.R."/>
            <person name="Bonatelli M.L."/>
            <person name="Correr F.H."/>
            <person name="Franceschini L.M."/>
            <person name="Leite T.F."/>
            <person name="Margarido G.R.A."/>
            <person name="Almeida C.A."/>
            <person name="Ferrarezi J.A."/>
            <person name="Labate C.A."/>
        </authorList>
    </citation>
    <scope>NUCLEOTIDE SEQUENCE</scope>
    <source>
        <strain evidence="2">MF-1</strain>
    </source>
</reference>
<protein>
    <recommendedName>
        <fullName evidence="1">Retrovirus-related Pol polyprotein from transposon TNT 1-94-like beta-barrel domain-containing protein</fullName>
    </recommendedName>
</protein>
<accession>A0A9Q3K4A4</accession>
<organism evidence="2 3">
    <name type="scientific">Austropuccinia psidii MF-1</name>
    <dbReference type="NCBI Taxonomy" id="1389203"/>
    <lineage>
        <taxon>Eukaryota</taxon>
        <taxon>Fungi</taxon>
        <taxon>Dikarya</taxon>
        <taxon>Basidiomycota</taxon>
        <taxon>Pucciniomycotina</taxon>
        <taxon>Pucciniomycetes</taxon>
        <taxon>Pucciniales</taxon>
        <taxon>Sphaerophragmiaceae</taxon>
        <taxon>Austropuccinia</taxon>
    </lineage>
</organism>
<dbReference type="OrthoDB" id="3251181at2759"/>
<dbReference type="EMBL" id="AVOT02094283">
    <property type="protein sequence ID" value="MBW0574468.1"/>
    <property type="molecule type" value="Genomic_DNA"/>
</dbReference>
<dbReference type="InterPro" id="IPR054722">
    <property type="entry name" value="PolX-like_BBD"/>
</dbReference>
<comment type="caution">
    <text evidence="2">The sequence shown here is derived from an EMBL/GenBank/DDBJ whole genome shotgun (WGS) entry which is preliminary data.</text>
</comment>
<gene>
    <name evidence="2" type="ORF">O181_114183</name>
</gene>
<name>A0A9Q3K4A4_9BASI</name>